<evidence type="ECO:0000256" key="2">
    <source>
        <dbReference type="ARBA" id="ARBA00022630"/>
    </source>
</evidence>
<feature type="transmembrane region" description="Helical" evidence="5">
    <location>
        <begin position="223"/>
        <end position="245"/>
    </location>
</feature>
<dbReference type="SUPFAM" id="SSF51905">
    <property type="entry name" value="FAD/NAD(P)-binding domain"/>
    <property type="match status" value="1"/>
</dbReference>
<evidence type="ECO:0000256" key="1">
    <source>
        <dbReference type="ARBA" id="ARBA00010139"/>
    </source>
</evidence>
<gene>
    <name evidence="6" type="ORF">A0J61_07861</name>
</gene>
<evidence type="ECO:0000256" key="4">
    <source>
        <dbReference type="ARBA" id="ARBA00023002"/>
    </source>
</evidence>
<keyword evidence="3" id="KW-0274">FAD</keyword>
<dbReference type="PANTHER" id="PTHR42877">
    <property type="entry name" value="L-ORNITHINE N(5)-MONOOXYGENASE-RELATED"/>
    <property type="match status" value="1"/>
</dbReference>
<keyword evidence="5" id="KW-0812">Transmembrane</keyword>
<sequence length="496" mass="56761">MKQPTVAVIGSGFSGLCAAIQLRKKLNIRAQVYEIKSEIGGTWNNNTYPGCACDIESALYSFSFEMNPCKKWIDWSQKYCPQQEIHQYMKQVAKKYQVYEQVQFNTQVIKAAWIEDRKQWELTLLRDQSTTEIVWFDFVFFGVGAFGVPNVPEQFKLFEGKVVHSGEWDNDYDYTDKKVAVIGSGTSAIQIVTHLAPITKHLYSFQRSPAWILPANQIKYSTYVQWLFAYVPFVMMVYRFIIFLLRDQILFKGFKSANSWFAQRTQAGVESHMRNQLIQHGRKDLIDKLIPDYQLGCKRVGVSDGYLAALCRDDVTVVRSPVVKVKGRTIETEDGEAVEVDVLCLATGFKVHQVLQDLQIYGRHGIHLNEVWNQGSAKTYKTVNIHQFPNLFMLLGPGSALGHSSVISIIEGQVNYSVDMIKYMIDHGIQSLDPTEEAQEIYWLKTSHGIKGTVWDTACASWYKKDGEIRSLWPHSVMNFFSMLKDQSFGQDYQAC</sequence>
<dbReference type="PANTHER" id="PTHR42877:SF4">
    <property type="entry name" value="FAD_NAD(P)-BINDING DOMAIN-CONTAINING PROTEIN-RELATED"/>
    <property type="match status" value="1"/>
</dbReference>
<organism evidence="6 7">
    <name type="scientific">Choanephora cucurbitarum</name>
    <dbReference type="NCBI Taxonomy" id="101091"/>
    <lineage>
        <taxon>Eukaryota</taxon>
        <taxon>Fungi</taxon>
        <taxon>Fungi incertae sedis</taxon>
        <taxon>Mucoromycota</taxon>
        <taxon>Mucoromycotina</taxon>
        <taxon>Mucoromycetes</taxon>
        <taxon>Mucorales</taxon>
        <taxon>Mucorineae</taxon>
        <taxon>Choanephoraceae</taxon>
        <taxon>Choanephoroideae</taxon>
        <taxon>Choanephora</taxon>
    </lineage>
</organism>
<dbReference type="OrthoDB" id="74360at2759"/>
<accession>A0A1C7N4Z2</accession>
<dbReference type="Pfam" id="PF00743">
    <property type="entry name" value="FMO-like"/>
    <property type="match status" value="1"/>
</dbReference>
<dbReference type="AlphaFoldDB" id="A0A1C7N4Z2"/>
<dbReference type="PRINTS" id="PR00368">
    <property type="entry name" value="FADPNR"/>
</dbReference>
<protein>
    <submittedName>
        <fullName evidence="6">Baeyer-Villiger monooxygenase</fullName>
    </submittedName>
</protein>
<keyword evidence="5" id="KW-1133">Transmembrane helix</keyword>
<dbReference type="PRINTS" id="PR00469">
    <property type="entry name" value="PNDRDTASEII"/>
</dbReference>
<dbReference type="InParanoid" id="A0A1C7N4Z2"/>
<keyword evidence="4" id="KW-0560">Oxidoreductase</keyword>
<keyword evidence="5" id="KW-0472">Membrane</keyword>
<dbReference type="GO" id="GO:0050660">
    <property type="term" value="F:flavin adenine dinucleotide binding"/>
    <property type="evidence" value="ECO:0007669"/>
    <property type="project" value="InterPro"/>
</dbReference>
<comment type="similarity">
    <text evidence="1">Belongs to the FAD-binding monooxygenase family.</text>
</comment>
<dbReference type="GO" id="GO:0004499">
    <property type="term" value="F:N,N-dimethylaniline monooxygenase activity"/>
    <property type="evidence" value="ECO:0007669"/>
    <property type="project" value="InterPro"/>
</dbReference>
<name>A0A1C7N4Z2_9FUNG</name>
<dbReference type="Gene3D" id="3.50.50.60">
    <property type="entry name" value="FAD/NAD(P)-binding domain"/>
    <property type="match status" value="2"/>
</dbReference>
<dbReference type="STRING" id="101091.A0A1C7N4Z2"/>
<evidence type="ECO:0000256" key="3">
    <source>
        <dbReference type="ARBA" id="ARBA00022827"/>
    </source>
</evidence>
<dbReference type="InterPro" id="IPR020946">
    <property type="entry name" value="Flavin_mOase-like"/>
</dbReference>
<reference evidence="6 7" key="1">
    <citation type="submission" date="2016-03" db="EMBL/GenBank/DDBJ databases">
        <title>Choanephora cucurbitarum.</title>
        <authorList>
            <person name="Min B."/>
            <person name="Park H."/>
            <person name="Park J.-H."/>
            <person name="Shin H.-D."/>
            <person name="Choi I.-G."/>
        </authorList>
    </citation>
    <scope>NUCLEOTIDE SEQUENCE [LARGE SCALE GENOMIC DNA]</scope>
    <source>
        <strain evidence="6 7">KUS-F28377</strain>
    </source>
</reference>
<dbReference type="InterPro" id="IPR051209">
    <property type="entry name" value="FAD-bind_Monooxygenase_sf"/>
</dbReference>
<proteinExistence type="inferred from homology"/>
<dbReference type="Proteomes" id="UP000093000">
    <property type="component" value="Unassembled WGS sequence"/>
</dbReference>
<dbReference type="InterPro" id="IPR036188">
    <property type="entry name" value="FAD/NAD-bd_sf"/>
</dbReference>
<evidence type="ECO:0000256" key="5">
    <source>
        <dbReference type="SAM" id="Phobius"/>
    </source>
</evidence>
<comment type="caution">
    <text evidence="6">The sequence shown here is derived from an EMBL/GenBank/DDBJ whole genome shotgun (WGS) entry which is preliminary data.</text>
</comment>
<keyword evidence="2" id="KW-0285">Flavoprotein</keyword>
<dbReference type="GO" id="GO:0050661">
    <property type="term" value="F:NADP binding"/>
    <property type="evidence" value="ECO:0007669"/>
    <property type="project" value="InterPro"/>
</dbReference>
<evidence type="ECO:0000313" key="7">
    <source>
        <dbReference type="Proteomes" id="UP000093000"/>
    </source>
</evidence>
<evidence type="ECO:0000313" key="6">
    <source>
        <dbReference type="EMBL" id="OBZ84087.1"/>
    </source>
</evidence>
<keyword evidence="6" id="KW-0503">Monooxygenase</keyword>
<dbReference type="EMBL" id="LUGH01000557">
    <property type="protein sequence ID" value="OBZ84087.1"/>
    <property type="molecule type" value="Genomic_DNA"/>
</dbReference>
<keyword evidence="7" id="KW-1185">Reference proteome</keyword>